<feature type="signal peptide" evidence="2">
    <location>
        <begin position="1"/>
        <end position="22"/>
    </location>
</feature>
<dbReference type="AlphaFoldDB" id="A0A7D4KFU2"/>
<accession>A0A7D4KFU2</accession>
<dbReference type="EMBL" id="CP054011">
    <property type="protein sequence ID" value="QKH88778.1"/>
    <property type="molecule type" value="Genomic_DNA"/>
</dbReference>
<feature type="region of interest" description="Disordered" evidence="1">
    <location>
        <begin position="180"/>
        <end position="350"/>
    </location>
</feature>
<feature type="compositionally biased region" description="Polar residues" evidence="1">
    <location>
        <begin position="338"/>
        <end position="350"/>
    </location>
</feature>
<protein>
    <recommendedName>
        <fullName evidence="5">Lipoprotein</fullName>
    </recommendedName>
</protein>
<feature type="chain" id="PRO_5028958624" description="Lipoprotein" evidence="2">
    <location>
        <begin position="23"/>
        <end position="350"/>
    </location>
</feature>
<feature type="compositionally biased region" description="Polar residues" evidence="1">
    <location>
        <begin position="292"/>
        <end position="321"/>
    </location>
</feature>
<evidence type="ECO:0000256" key="2">
    <source>
        <dbReference type="SAM" id="SignalP"/>
    </source>
</evidence>
<proteinExistence type="predicted"/>
<keyword evidence="2" id="KW-0732">Signal</keyword>
<dbReference type="RefSeq" id="WP_004360892.1">
    <property type="nucleotide sequence ID" value="NZ_CP054011.1"/>
</dbReference>
<sequence length="350" mass="39526">MKKNILYTFALGCLSLSLSSCGAYLSAGGGYGSPVSVYDDGYNIGYSSTYGRIGYEEARRQALFLSDKMAYELGLSDAQYQAVYEINLDYLLNMQGERSLYGDYWTRRNSDLFYVLNARQYNYYIGEDYFYRPVYWYNNNYAYRVYNRYIDRNYYYRSRPAEYYTYRGGRNRYNDSYYAGRFGARRNPPTVTNRTRSSQEVYQNGGSWNTPQQNNGYSSFGNARRENMNTAPSRSYNQQFGGAIPQSERQTYQPQQQQYSTPPQPSGSRSSFGSASRSSAPSAPMNSNQSSFGGASRSSVPSTPMNSNQSSFGNASRSSAPSVPMNSNQSSSGSTRSDAPTNNSRFGGHR</sequence>
<feature type="compositionally biased region" description="Low complexity" evidence="1">
    <location>
        <begin position="322"/>
        <end position="337"/>
    </location>
</feature>
<feature type="compositionally biased region" description="Low complexity" evidence="1">
    <location>
        <begin position="185"/>
        <end position="196"/>
    </location>
</feature>
<evidence type="ECO:0000313" key="4">
    <source>
        <dbReference type="Proteomes" id="UP000500843"/>
    </source>
</evidence>
<reference evidence="3 4" key="1">
    <citation type="submission" date="2020-05" db="EMBL/GenBank/DDBJ databases">
        <title>FDA dAtabase for Regulatory Grade micrObial Sequences (FDA-ARGOS): Supporting development and validation of Infectious Disease Dx tests.</title>
        <authorList>
            <person name="Moreno J."/>
            <person name="Tallon L."/>
            <person name="Sadzewicz L."/>
            <person name="Zhao X."/>
            <person name="Vavikolanu K."/>
            <person name="Mehta A."/>
            <person name="Aluvathingal J."/>
            <person name="Nadendla S."/>
            <person name="Myers T."/>
            <person name="Yan Y."/>
            <person name="Sichtig H."/>
        </authorList>
    </citation>
    <scope>NUCLEOTIDE SEQUENCE [LARGE SCALE GENOMIC DNA]</scope>
    <source>
        <strain evidence="3 4">FDAARGOS_760</strain>
    </source>
</reference>
<evidence type="ECO:0008006" key="5">
    <source>
        <dbReference type="Google" id="ProtNLM"/>
    </source>
</evidence>
<name>A0A7D4KFU2_9BACT</name>
<evidence type="ECO:0000313" key="3">
    <source>
        <dbReference type="EMBL" id="QKH88778.1"/>
    </source>
</evidence>
<organism evidence="3 4">
    <name type="scientific">Prevotella melaninogenica</name>
    <dbReference type="NCBI Taxonomy" id="28132"/>
    <lineage>
        <taxon>Bacteria</taxon>
        <taxon>Pseudomonadati</taxon>
        <taxon>Bacteroidota</taxon>
        <taxon>Bacteroidia</taxon>
        <taxon>Bacteroidales</taxon>
        <taxon>Prevotellaceae</taxon>
        <taxon>Prevotella</taxon>
    </lineage>
</organism>
<feature type="compositionally biased region" description="Low complexity" evidence="1">
    <location>
        <begin position="250"/>
        <end position="291"/>
    </location>
</feature>
<feature type="compositionally biased region" description="Polar residues" evidence="1">
    <location>
        <begin position="228"/>
        <end position="240"/>
    </location>
</feature>
<gene>
    <name evidence="3" type="ORF">FIU21_07335</name>
</gene>
<feature type="compositionally biased region" description="Polar residues" evidence="1">
    <location>
        <begin position="198"/>
        <end position="221"/>
    </location>
</feature>
<evidence type="ECO:0000256" key="1">
    <source>
        <dbReference type="SAM" id="MobiDB-lite"/>
    </source>
</evidence>
<dbReference type="PROSITE" id="PS51257">
    <property type="entry name" value="PROKAR_LIPOPROTEIN"/>
    <property type="match status" value="1"/>
</dbReference>
<dbReference type="Proteomes" id="UP000500843">
    <property type="component" value="Chromosome 2"/>
</dbReference>